<protein>
    <submittedName>
        <fullName evidence="3">S41 family peptidase</fullName>
    </submittedName>
</protein>
<keyword evidence="1" id="KW-0732">Signal</keyword>
<reference evidence="3" key="1">
    <citation type="submission" date="2022-04" db="EMBL/GenBank/DDBJ databases">
        <title>Mucilaginibacter sp. RS28 isolated from freshwater.</title>
        <authorList>
            <person name="Ko S.-R."/>
        </authorList>
    </citation>
    <scope>NUCLEOTIDE SEQUENCE</scope>
    <source>
        <strain evidence="3">RS28</strain>
    </source>
</reference>
<dbReference type="RefSeq" id="WP_245130383.1">
    <property type="nucleotide sequence ID" value="NZ_JALJEJ010000005.1"/>
</dbReference>
<feature type="chain" id="PRO_5040802702" evidence="1">
    <location>
        <begin position="20"/>
        <end position="457"/>
    </location>
</feature>
<keyword evidence="4" id="KW-1185">Reference proteome</keyword>
<feature type="domain" description="Tail specific protease" evidence="2">
    <location>
        <begin position="238"/>
        <end position="439"/>
    </location>
</feature>
<evidence type="ECO:0000259" key="2">
    <source>
        <dbReference type="Pfam" id="PF03572"/>
    </source>
</evidence>
<dbReference type="GO" id="GO:0006508">
    <property type="term" value="P:proteolysis"/>
    <property type="evidence" value="ECO:0007669"/>
    <property type="project" value="InterPro"/>
</dbReference>
<name>A0A9X1X8V9_9SPHI</name>
<sequence length="457" mass="51374">MKLSALTFVFLFAAIIAHSQSNSVQKKYSKDQLKEDIGYLKNQIYQVHAYPFTELDKSKYDELFQSMQSQLRDSMSAAGFAKVVKPAIAYLSDEHANIGVSKLELMDWNKQAVYIPFSLYQKGTRYHIAKLIAPQSGLKENEEIISINGIPVEKLIEKTSLCTTGFKDQRKEKALTLLGLYAVWAMPASEQYDILLTSGQHLTVSGIPREQWETELNRLNGTGSACKDLLTYQKVGSVGYLKSCSFSVSDAKLDSVEKQIDAIFKQIKQDRVTSLVIDVSQNGGGNSSVGNMIIDHFNKKPYKSYQCNWKRSDDYLALLKQYHLNDQFYASQPIGKIIHFDSETASPPANDSTRFNRKVYVVVGDGTFSSAIMFATVIKDNQLAKLVGKAPRNGHPNHFGELYQTRLPYSGLVLRFGVKEWIRPNGKDVENRLTPDIAVNLSQDATPEKMIHALNLR</sequence>
<dbReference type="Proteomes" id="UP001139450">
    <property type="component" value="Unassembled WGS sequence"/>
</dbReference>
<dbReference type="Pfam" id="PF03572">
    <property type="entry name" value="Peptidase_S41"/>
    <property type="match status" value="1"/>
</dbReference>
<gene>
    <name evidence="3" type="ORF">MUY27_12570</name>
</gene>
<evidence type="ECO:0000313" key="4">
    <source>
        <dbReference type="Proteomes" id="UP001139450"/>
    </source>
</evidence>
<dbReference type="GO" id="GO:0007165">
    <property type="term" value="P:signal transduction"/>
    <property type="evidence" value="ECO:0007669"/>
    <property type="project" value="TreeGrafter"/>
</dbReference>
<proteinExistence type="predicted"/>
<dbReference type="GO" id="GO:0008236">
    <property type="term" value="F:serine-type peptidase activity"/>
    <property type="evidence" value="ECO:0007669"/>
    <property type="project" value="InterPro"/>
</dbReference>
<dbReference type="PANTHER" id="PTHR32060">
    <property type="entry name" value="TAIL-SPECIFIC PROTEASE"/>
    <property type="match status" value="1"/>
</dbReference>
<evidence type="ECO:0000256" key="1">
    <source>
        <dbReference type="SAM" id="SignalP"/>
    </source>
</evidence>
<dbReference type="PANTHER" id="PTHR32060:SF30">
    <property type="entry name" value="CARBOXY-TERMINAL PROCESSING PROTEASE CTPA"/>
    <property type="match status" value="1"/>
</dbReference>
<dbReference type="InterPro" id="IPR005151">
    <property type="entry name" value="Tail-specific_protease"/>
</dbReference>
<dbReference type="InterPro" id="IPR029045">
    <property type="entry name" value="ClpP/crotonase-like_dom_sf"/>
</dbReference>
<accession>A0A9X1X8V9</accession>
<dbReference type="GO" id="GO:0030288">
    <property type="term" value="C:outer membrane-bounded periplasmic space"/>
    <property type="evidence" value="ECO:0007669"/>
    <property type="project" value="TreeGrafter"/>
</dbReference>
<organism evidence="3 4">
    <name type="scientific">Mucilaginibacter straminoryzae</name>
    <dbReference type="NCBI Taxonomy" id="2932774"/>
    <lineage>
        <taxon>Bacteria</taxon>
        <taxon>Pseudomonadati</taxon>
        <taxon>Bacteroidota</taxon>
        <taxon>Sphingobacteriia</taxon>
        <taxon>Sphingobacteriales</taxon>
        <taxon>Sphingobacteriaceae</taxon>
        <taxon>Mucilaginibacter</taxon>
    </lineage>
</organism>
<dbReference type="GO" id="GO:0004175">
    <property type="term" value="F:endopeptidase activity"/>
    <property type="evidence" value="ECO:0007669"/>
    <property type="project" value="TreeGrafter"/>
</dbReference>
<feature type="signal peptide" evidence="1">
    <location>
        <begin position="1"/>
        <end position="19"/>
    </location>
</feature>
<comment type="caution">
    <text evidence="3">The sequence shown here is derived from an EMBL/GenBank/DDBJ whole genome shotgun (WGS) entry which is preliminary data.</text>
</comment>
<dbReference type="AlphaFoldDB" id="A0A9X1X8V9"/>
<dbReference type="Gene3D" id="3.90.226.10">
    <property type="entry name" value="2-enoyl-CoA Hydratase, Chain A, domain 1"/>
    <property type="match status" value="1"/>
</dbReference>
<dbReference type="SUPFAM" id="SSF52096">
    <property type="entry name" value="ClpP/crotonase"/>
    <property type="match status" value="1"/>
</dbReference>
<dbReference type="EMBL" id="JALJEJ010000005">
    <property type="protein sequence ID" value="MCJ8210544.1"/>
    <property type="molecule type" value="Genomic_DNA"/>
</dbReference>
<evidence type="ECO:0000313" key="3">
    <source>
        <dbReference type="EMBL" id="MCJ8210544.1"/>
    </source>
</evidence>